<name>A0A9D7HRH0_9PROT</name>
<dbReference type="GO" id="GO:0003677">
    <property type="term" value="F:DNA binding"/>
    <property type="evidence" value="ECO:0007669"/>
    <property type="project" value="UniProtKB-KW"/>
</dbReference>
<keyword evidence="1" id="KW-0238">DNA-binding</keyword>
<dbReference type="Proteomes" id="UP000807785">
    <property type="component" value="Unassembled WGS sequence"/>
</dbReference>
<dbReference type="PROSITE" id="PS51197">
    <property type="entry name" value="HTH_RRF2_2"/>
    <property type="match status" value="1"/>
</dbReference>
<dbReference type="InterPro" id="IPR036390">
    <property type="entry name" value="WH_DNA-bd_sf"/>
</dbReference>
<organism evidence="2 3">
    <name type="scientific">Candidatus Methylophosphatis roskildensis</name>
    <dbReference type="NCBI Taxonomy" id="2899263"/>
    <lineage>
        <taxon>Bacteria</taxon>
        <taxon>Pseudomonadati</taxon>
        <taxon>Pseudomonadota</taxon>
        <taxon>Betaproteobacteria</taxon>
        <taxon>Nitrosomonadales</taxon>
        <taxon>Sterolibacteriaceae</taxon>
        <taxon>Candidatus Methylophosphatis</taxon>
    </lineage>
</organism>
<reference evidence="3" key="1">
    <citation type="journal article" date="2021" name="Nat. Commun.">
        <title>Connecting structure to function with the recovery of over 1000 high-quality metagenome-assembled genomes from activated sludge using long-read sequencing.</title>
        <authorList>
            <person name="Singleton C.M."/>
            <person name="Petriglieri F."/>
            <person name="Kristensen J.M."/>
            <person name="Kirkegaard R.H."/>
            <person name="Michaelsen T.Y."/>
            <person name="Andersen M.H."/>
            <person name="Kondrotaite Z."/>
            <person name="Karst S.M."/>
            <person name="Dueholm M.S."/>
            <person name="Nielsen P.H."/>
            <person name="Albertsen M."/>
        </authorList>
    </citation>
    <scope>NUCLEOTIDE SEQUENCE [LARGE SCALE GENOMIC DNA]</scope>
</reference>
<dbReference type="GO" id="GO:0005829">
    <property type="term" value="C:cytosol"/>
    <property type="evidence" value="ECO:0007669"/>
    <property type="project" value="TreeGrafter"/>
</dbReference>
<dbReference type="PROSITE" id="PS01332">
    <property type="entry name" value="HTH_RRF2_1"/>
    <property type="match status" value="1"/>
</dbReference>
<dbReference type="AlphaFoldDB" id="A0A9D7HRH0"/>
<proteinExistence type="predicted"/>
<dbReference type="InterPro" id="IPR000944">
    <property type="entry name" value="Tscrpt_reg_Rrf2"/>
</dbReference>
<protein>
    <submittedName>
        <fullName evidence="2">Rrf2 family transcriptional regulator</fullName>
    </submittedName>
</protein>
<dbReference type="NCBIfam" id="TIGR00738">
    <property type="entry name" value="rrf2_super"/>
    <property type="match status" value="1"/>
</dbReference>
<dbReference type="InterPro" id="IPR030489">
    <property type="entry name" value="TR_Rrf2-type_CS"/>
</dbReference>
<dbReference type="PANTHER" id="PTHR33221">
    <property type="entry name" value="WINGED HELIX-TURN-HELIX TRANSCRIPTIONAL REGULATOR, RRF2 FAMILY"/>
    <property type="match status" value="1"/>
</dbReference>
<dbReference type="PANTHER" id="PTHR33221:SF4">
    <property type="entry name" value="HTH-TYPE TRANSCRIPTIONAL REPRESSOR NSRR"/>
    <property type="match status" value="1"/>
</dbReference>
<dbReference type="Pfam" id="PF02082">
    <property type="entry name" value="Rrf2"/>
    <property type="match status" value="1"/>
</dbReference>
<accession>A0A9D7HRH0</accession>
<comment type="caution">
    <text evidence="2">The sequence shown here is derived from an EMBL/GenBank/DDBJ whole genome shotgun (WGS) entry which is preliminary data.</text>
</comment>
<dbReference type="Gene3D" id="1.10.10.10">
    <property type="entry name" value="Winged helix-like DNA-binding domain superfamily/Winged helix DNA-binding domain"/>
    <property type="match status" value="1"/>
</dbReference>
<evidence type="ECO:0000313" key="3">
    <source>
        <dbReference type="Proteomes" id="UP000807785"/>
    </source>
</evidence>
<dbReference type="InterPro" id="IPR036388">
    <property type="entry name" value="WH-like_DNA-bd_sf"/>
</dbReference>
<dbReference type="SUPFAM" id="SSF46785">
    <property type="entry name" value="Winged helix' DNA-binding domain"/>
    <property type="match status" value="1"/>
</dbReference>
<sequence>MRLTTFSDYTLRVLMYLALDRSRLATIPEIAAAYGISQNHLMKVVHQLALTGVIESVRGKGGGIRLAREPEAIRIGEVVHAAEGDAPIVECLSDDPHACLIAGTCKLTRALVDAFDALYESLDRYTLADLTAKPRALASILVTKPMSIRRTATSRNARAGG</sequence>
<evidence type="ECO:0000256" key="1">
    <source>
        <dbReference type="ARBA" id="ARBA00023125"/>
    </source>
</evidence>
<dbReference type="EMBL" id="JADJEV010000003">
    <property type="protein sequence ID" value="MBK6973481.1"/>
    <property type="molecule type" value="Genomic_DNA"/>
</dbReference>
<evidence type="ECO:0000313" key="2">
    <source>
        <dbReference type="EMBL" id="MBK6973481.1"/>
    </source>
</evidence>
<gene>
    <name evidence="2" type="ORF">IPH26_11240</name>
</gene>
<dbReference type="GO" id="GO:0003700">
    <property type="term" value="F:DNA-binding transcription factor activity"/>
    <property type="evidence" value="ECO:0007669"/>
    <property type="project" value="TreeGrafter"/>
</dbReference>